<organism evidence="1 2">
    <name type="scientific">Nocardia terrae</name>
    <dbReference type="NCBI Taxonomy" id="2675851"/>
    <lineage>
        <taxon>Bacteria</taxon>
        <taxon>Bacillati</taxon>
        <taxon>Actinomycetota</taxon>
        <taxon>Actinomycetes</taxon>
        <taxon>Mycobacteriales</taxon>
        <taxon>Nocardiaceae</taxon>
        <taxon>Nocardia</taxon>
    </lineage>
</organism>
<gene>
    <name evidence="1" type="ORF">GPX89_03800</name>
</gene>
<sequence length="306" mass="33578">MVSSKHEAMHRLFQSHPEVFERAFAALNLPFPKPLSVALLPNDLTEIEPLERRVDTLLRVDTNEGPFLLLVEAQGRDDKRKPSSWAYYLAHVYAKYDLHPVLLVVCQDVATAAWAAGPLRIGPRQWTSLVVHPLVLGPHNVAPVTDVCDAVNDIPLTTLSAITHANDANIGAILKTLATALQKIDQDDALIFAELTELGLGKSPAGNLWRQLMTVDLSFFRSETSQRLRAQGRSEGLAEGRSEGLAEGRAEGLAQAVLHTLDRRGIAVSSDARTRIMSCAEAERLLNWLDVATTATEVDDLFRGEP</sequence>
<evidence type="ECO:0008006" key="3">
    <source>
        <dbReference type="Google" id="ProtNLM"/>
    </source>
</evidence>
<evidence type="ECO:0000313" key="1">
    <source>
        <dbReference type="EMBL" id="MVU76366.1"/>
    </source>
</evidence>
<protein>
    <recommendedName>
        <fullName evidence="3">Transposase YdaD</fullName>
    </recommendedName>
</protein>
<proteinExistence type="predicted"/>
<dbReference type="AlphaFoldDB" id="A0A7K1UPU1"/>
<name>A0A7K1UPU1_9NOCA</name>
<reference evidence="1 2" key="1">
    <citation type="submission" date="2019-12" db="EMBL/GenBank/DDBJ databases">
        <title>Nocardia sp. nov. ET3-3 isolated from soil.</title>
        <authorList>
            <person name="Kanchanasin P."/>
            <person name="Tanasupawat S."/>
            <person name="Yuki M."/>
            <person name="Kudo T."/>
        </authorList>
    </citation>
    <scope>NUCLEOTIDE SEQUENCE [LARGE SCALE GENOMIC DNA]</scope>
    <source>
        <strain evidence="1 2">ET3-3</strain>
    </source>
</reference>
<dbReference type="PANTHER" id="PTHR34613:SF1">
    <property type="entry name" value="SLL6017 PROTEIN"/>
    <property type="match status" value="1"/>
</dbReference>
<evidence type="ECO:0000313" key="2">
    <source>
        <dbReference type="Proteomes" id="UP000466794"/>
    </source>
</evidence>
<accession>A0A7K1UPU1</accession>
<dbReference type="PANTHER" id="PTHR34613">
    <property type="entry name" value="SLL0800 PROTEIN"/>
    <property type="match status" value="1"/>
</dbReference>
<dbReference type="Proteomes" id="UP000466794">
    <property type="component" value="Unassembled WGS sequence"/>
</dbReference>
<dbReference type="EMBL" id="WRPP01000001">
    <property type="protein sequence ID" value="MVU76366.1"/>
    <property type="molecule type" value="Genomic_DNA"/>
</dbReference>
<dbReference type="RefSeq" id="WP_157355127.1">
    <property type="nucleotide sequence ID" value="NZ_WRPP01000001.1"/>
</dbReference>
<comment type="caution">
    <text evidence="1">The sequence shown here is derived from an EMBL/GenBank/DDBJ whole genome shotgun (WGS) entry which is preliminary data.</text>
</comment>
<keyword evidence="2" id="KW-1185">Reference proteome</keyword>